<dbReference type="HOGENOM" id="CLU_2159360_0_0_1"/>
<keyword evidence="2" id="KW-1185">Reference proteome</keyword>
<evidence type="ECO:0000313" key="2">
    <source>
        <dbReference type="Proteomes" id="UP000054166"/>
    </source>
</evidence>
<organism evidence="1 2">
    <name type="scientific">Piloderma croceum (strain F 1598)</name>
    <dbReference type="NCBI Taxonomy" id="765440"/>
    <lineage>
        <taxon>Eukaryota</taxon>
        <taxon>Fungi</taxon>
        <taxon>Dikarya</taxon>
        <taxon>Basidiomycota</taxon>
        <taxon>Agaricomycotina</taxon>
        <taxon>Agaricomycetes</taxon>
        <taxon>Agaricomycetidae</taxon>
        <taxon>Atheliales</taxon>
        <taxon>Atheliaceae</taxon>
        <taxon>Piloderma</taxon>
    </lineage>
</organism>
<dbReference type="InParanoid" id="A0A0C3BSI8"/>
<dbReference type="EMBL" id="KN833004">
    <property type="protein sequence ID" value="KIM80302.1"/>
    <property type="molecule type" value="Genomic_DNA"/>
</dbReference>
<name>A0A0C3BSI8_PILCF</name>
<evidence type="ECO:0000313" key="1">
    <source>
        <dbReference type="EMBL" id="KIM80302.1"/>
    </source>
</evidence>
<reference evidence="1 2" key="1">
    <citation type="submission" date="2014-04" db="EMBL/GenBank/DDBJ databases">
        <authorList>
            <consortium name="DOE Joint Genome Institute"/>
            <person name="Kuo A."/>
            <person name="Tarkka M."/>
            <person name="Buscot F."/>
            <person name="Kohler A."/>
            <person name="Nagy L.G."/>
            <person name="Floudas D."/>
            <person name="Copeland A."/>
            <person name="Barry K.W."/>
            <person name="Cichocki N."/>
            <person name="Veneault-Fourrey C."/>
            <person name="LaButti K."/>
            <person name="Lindquist E.A."/>
            <person name="Lipzen A."/>
            <person name="Lundell T."/>
            <person name="Morin E."/>
            <person name="Murat C."/>
            <person name="Sun H."/>
            <person name="Tunlid A."/>
            <person name="Henrissat B."/>
            <person name="Grigoriev I.V."/>
            <person name="Hibbett D.S."/>
            <person name="Martin F."/>
            <person name="Nordberg H.P."/>
            <person name="Cantor M.N."/>
            <person name="Hua S.X."/>
        </authorList>
    </citation>
    <scope>NUCLEOTIDE SEQUENCE [LARGE SCALE GENOMIC DNA]</scope>
    <source>
        <strain evidence="1 2">F 1598</strain>
    </source>
</reference>
<reference evidence="2" key="2">
    <citation type="submission" date="2015-01" db="EMBL/GenBank/DDBJ databases">
        <title>Evolutionary Origins and Diversification of the Mycorrhizal Mutualists.</title>
        <authorList>
            <consortium name="DOE Joint Genome Institute"/>
            <consortium name="Mycorrhizal Genomics Consortium"/>
            <person name="Kohler A."/>
            <person name="Kuo A."/>
            <person name="Nagy L.G."/>
            <person name="Floudas D."/>
            <person name="Copeland A."/>
            <person name="Barry K.W."/>
            <person name="Cichocki N."/>
            <person name="Veneault-Fourrey C."/>
            <person name="LaButti K."/>
            <person name="Lindquist E.A."/>
            <person name="Lipzen A."/>
            <person name="Lundell T."/>
            <person name="Morin E."/>
            <person name="Murat C."/>
            <person name="Riley R."/>
            <person name="Ohm R."/>
            <person name="Sun H."/>
            <person name="Tunlid A."/>
            <person name="Henrissat B."/>
            <person name="Grigoriev I.V."/>
            <person name="Hibbett D.S."/>
            <person name="Martin F."/>
        </authorList>
    </citation>
    <scope>NUCLEOTIDE SEQUENCE [LARGE SCALE GENOMIC DNA]</scope>
    <source>
        <strain evidence="2">F 1598</strain>
    </source>
</reference>
<proteinExistence type="predicted"/>
<accession>A0A0C3BSI8</accession>
<dbReference type="AlphaFoldDB" id="A0A0C3BSI8"/>
<dbReference type="Proteomes" id="UP000054166">
    <property type="component" value="Unassembled WGS sequence"/>
</dbReference>
<protein>
    <submittedName>
        <fullName evidence="1">Uncharacterized protein</fullName>
    </submittedName>
</protein>
<gene>
    <name evidence="1" type="ORF">PILCRDRAFT_529540</name>
</gene>
<sequence length="111" mass="12775">MATLSAVNEDTPNDAELWKNVIITVELMGRHDGHFSKFSIIPRNYDRKFVTQIKRLRCRLSTRPEFPDTTASPRFAQHTATLTTSCFCLDHLGIHSQKRTVRSSCRQLELL</sequence>